<dbReference type="AlphaFoldDB" id="A0A5E4MSL9"/>
<dbReference type="Proteomes" id="UP000325440">
    <property type="component" value="Unassembled WGS sequence"/>
</dbReference>
<evidence type="ECO:0000256" key="1">
    <source>
        <dbReference type="SAM" id="MobiDB-lite"/>
    </source>
</evidence>
<reference evidence="2 3" key="1">
    <citation type="submission" date="2019-08" db="EMBL/GenBank/DDBJ databases">
        <authorList>
            <person name="Alioto T."/>
            <person name="Alioto T."/>
            <person name="Gomez Garrido J."/>
        </authorList>
    </citation>
    <scope>NUCLEOTIDE SEQUENCE [LARGE SCALE GENOMIC DNA]</scope>
</reference>
<dbReference type="EMBL" id="CABPRJ010000955">
    <property type="protein sequence ID" value="VVC32404.1"/>
    <property type="molecule type" value="Genomic_DNA"/>
</dbReference>
<protein>
    <submittedName>
        <fullName evidence="2">Uncharacterized protein</fullName>
    </submittedName>
</protein>
<sequence length="113" mass="12301">MSSDGSVSEMSATEVISAGPFTMSRVRNWLSENARDSHTRGAIAALAQYRVSNDNAVLARHVFAVCHRRGRTDSGDPDADELAGATERGRLHAPADRFHGPFSDRAPLVQRPR</sequence>
<name>A0A5E4MSL9_9HEMI</name>
<gene>
    <name evidence="2" type="ORF">CINCED_3A021193</name>
</gene>
<feature type="compositionally biased region" description="Basic and acidic residues" evidence="1">
    <location>
        <begin position="87"/>
        <end position="99"/>
    </location>
</feature>
<proteinExistence type="predicted"/>
<evidence type="ECO:0000313" key="2">
    <source>
        <dbReference type="EMBL" id="VVC32404.1"/>
    </source>
</evidence>
<accession>A0A5E4MSL9</accession>
<keyword evidence="3" id="KW-1185">Reference proteome</keyword>
<organism evidence="2 3">
    <name type="scientific">Cinara cedri</name>
    <dbReference type="NCBI Taxonomy" id="506608"/>
    <lineage>
        <taxon>Eukaryota</taxon>
        <taxon>Metazoa</taxon>
        <taxon>Ecdysozoa</taxon>
        <taxon>Arthropoda</taxon>
        <taxon>Hexapoda</taxon>
        <taxon>Insecta</taxon>
        <taxon>Pterygota</taxon>
        <taxon>Neoptera</taxon>
        <taxon>Paraneoptera</taxon>
        <taxon>Hemiptera</taxon>
        <taxon>Sternorrhyncha</taxon>
        <taxon>Aphidomorpha</taxon>
        <taxon>Aphidoidea</taxon>
        <taxon>Aphididae</taxon>
        <taxon>Lachninae</taxon>
        <taxon>Cinara</taxon>
    </lineage>
</organism>
<evidence type="ECO:0000313" key="3">
    <source>
        <dbReference type="Proteomes" id="UP000325440"/>
    </source>
</evidence>
<feature type="region of interest" description="Disordered" evidence="1">
    <location>
        <begin position="69"/>
        <end position="113"/>
    </location>
</feature>